<feature type="compositionally biased region" description="Polar residues" evidence="1">
    <location>
        <begin position="20"/>
        <end position="31"/>
    </location>
</feature>
<proteinExistence type="predicted"/>
<protein>
    <submittedName>
        <fullName evidence="2">DUF241 domain-containing protein</fullName>
    </submittedName>
</protein>
<dbReference type="GO" id="GO:0048364">
    <property type="term" value="P:root development"/>
    <property type="evidence" value="ECO:0007669"/>
    <property type="project" value="InterPro"/>
</dbReference>
<reference evidence="2" key="1">
    <citation type="journal article" date="2023" name="Science">
        <title>Elucidation of the pathway for biosynthesis of saponin adjuvants from the soapbark tree.</title>
        <authorList>
            <person name="Reed J."/>
            <person name="Orme A."/>
            <person name="El-Demerdash A."/>
            <person name="Owen C."/>
            <person name="Martin L.B.B."/>
            <person name="Misra R.C."/>
            <person name="Kikuchi S."/>
            <person name="Rejzek M."/>
            <person name="Martin A.C."/>
            <person name="Harkess A."/>
            <person name="Leebens-Mack J."/>
            <person name="Louveau T."/>
            <person name="Stephenson M.J."/>
            <person name="Osbourn A."/>
        </authorList>
    </citation>
    <scope>NUCLEOTIDE SEQUENCE</scope>
    <source>
        <tissue evidence="2">Leaf</tissue>
    </source>
</reference>
<evidence type="ECO:0000313" key="2">
    <source>
        <dbReference type="EMBL" id="KAJ7966951.1"/>
    </source>
</evidence>
<sequence>MQISPFDFSAQKRDQRAHNLGQQPQPGDHQTSARLCDGLSRLKDVHDSLAYILLLPQTQESLRRRPDWVEKLLEDFLRFVDVYGIFQTSIMSLKEEHSTAQMAIRKRDDAKLALYIKHKTKMAKEMDKLASNVRVIRQNSTIPGSSPTFVSLGDAELADVIGDVIDATVSVSVALFSGIATSFASRKTSWIEIVRLSKNTKKVKKLATEGIKEFRQIGVESLWGLRKKGDEEVRLISKTMRDLDCCLCSIENGSERVFRALISSRVSLLNTHTQ</sequence>
<gene>
    <name evidence="2" type="ORF">O6P43_016345</name>
</gene>
<dbReference type="PANTHER" id="PTHR33070">
    <property type="entry name" value="OS06G0725500 PROTEIN"/>
    <property type="match status" value="1"/>
</dbReference>
<dbReference type="EMBL" id="JARAOO010000006">
    <property type="protein sequence ID" value="KAJ7966951.1"/>
    <property type="molecule type" value="Genomic_DNA"/>
</dbReference>
<dbReference type="GO" id="GO:0048367">
    <property type="term" value="P:shoot system development"/>
    <property type="evidence" value="ECO:0007669"/>
    <property type="project" value="InterPro"/>
</dbReference>
<accession>A0AAD7LZ04</accession>
<name>A0AAD7LZ04_QUISA</name>
<dbReference type="Pfam" id="PF03087">
    <property type="entry name" value="BPS1"/>
    <property type="match status" value="1"/>
</dbReference>
<evidence type="ECO:0000256" key="1">
    <source>
        <dbReference type="SAM" id="MobiDB-lite"/>
    </source>
</evidence>
<dbReference type="PANTHER" id="PTHR33070:SF49">
    <property type="entry name" value="OS06G0725500 PROTEIN"/>
    <property type="match status" value="1"/>
</dbReference>
<dbReference type="KEGG" id="qsa:O6P43_016345"/>
<keyword evidence="3" id="KW-1185">Reference proteome</keyword>
<dbReference type="AlphaFoldDB" id="A0AAD7LZ04"/>
<feature type="region of interest" description="Disordered" evidence="1">
    <location>
        <begin position="1"/>
        <end position="31"/>
    </location>
</feature>
<dbReference type="InterPro" id="IPR004320">
    <property type="entry name" value="BPS1_pln"/>
</dbReference>
<evidence type="ECO:0000313" key="3">
    <source>
        <dbReference type="Proteomes" id="UP001163823"/>
    </source>
</evidence>
<organism evidence="2 3">
    <name type="scientific">Quillaja saponaria</name>
    <name type="common">Soap bark tree</name>
    <dbReference type="NCBI Taxonomy" id="32244"/>
    <lineage>
        <taxon>Eukaryota</taxon>
        <taxon>Viridiplantae</taxon>
        <taxon>Streptophyta</taxon>
        <taxon>Embryophyta</taxon>
        <taxon>Tracheophyta</taxon>
        <taxon>Spermatophyta</taxon>
        <taxon>Magnoliopsida</taxon>
        <taxon>eudicotyledons</taxon>
        <taxon>Gunneridae</taxon>
        <taxon>Pentapetalae</taxon>
        <taxon>rosids</taxon>
        <taxon>fabids</taxon>
        <taxon>Fabales</taxon>
        <taxon>Quillajaceae</taxon>
        <taxon>Quillaja</taxon>
    </lineage>
</organism>
<dbReference type="Proteomes" id="UP001163823">
    <property type="component" value="Chromosome 6"/>
</dbReference>
<comment type="caution">
    <text evidence="2">The sequence shown here is derived from an EMBL/GenBank/DDBJ whole genome shotgun (WGS) entry which is preliminary data.</text>
</comment>